<keyword evidence="1" id="KW-0732">Signal</keyword>
<feature type="signal peptide" evidence="1">
    <location>
        <begin position="1"/>
        <end position="23"/>
    </location>
</feature>
<feature type="chain" id="PRO_5005535345" description="Kazal-like domain-containing protein" evidence="1">
    <location>
        <begin position="24"/>
        <end position="83"/>
    </location>
</feature>
<proteinExistence type="predicted"/>
<evidence type="ECO:0000256" key="1">
    <source>
        <dbReference type="SAM" id="SignalP"/>
    </source>
</evidence>
<keyword evidence="3" id="KW-1185">Reference proteome</keyword>
<evidence type="ECO:0000313" key="2">
    <source>
        <dbReference type="EMBL" id="KNC24284.1"/>
    </source>
</evidence>
<gene>
    <name evidence="2" type="ORF">FF38_02045</name>
</gene>
<sequence length="83" mass="9447">MNLFVKICVSFGLILLSLYFISAKPLDHYTCGDICTEDYDPYCVIFKNGTVAEFTNVCKLELETCKNKYEFLRTRSGACIRVG</sequence>
<name>A0A0L0BYD1_LUCCU</name>
<comment type="caution">
    <text evidence="2">The sequence shown here is derived from an EMBL/GenBank/DDBJ whole genome shotgun (WGS) entry which is preliminary data.</text>
</comment>
<dbReference type="Gene3D" id="3.30.60.30">
    <property type="match status" value="1"/>
</dbReference>
<dbReference type="AlphaFoldDB" id="A0A0L0BYD1"/>
<evidence type="ECO:0000313" key="3">
    <source>
        <dbReference type="Proteomes" id="UP000037069"/>
    </source>
</evidence>
<evidence type="ECO:0008006" key="4">
    <source>
        <dbReference type="Google" id="ProtNLM"/>
    </source>
</evidence>
<accession>A0A0L0BYD1</accession>
<organism evidence="2 3">
    <name type="scientific">Lucilia cuprina</name>
    <name type="common">Green bottle fly</name>
    <name type="synonym">Australian sheep blowfly</name>
    <dbReference type="NCBI Taxonomy" id="7375"/>
    <lineage>
        <taxon>Eukaryota</taxon>
        <taxon>Metazoa</taxon>
        <taxon>Ecdysozoa</taxon>
        <taxon>Arthropoda</taxon>
        <taxon>Hexapoda</taxon>
        <taxon>Insecta</taxon>
        <taxon>Pterygota</taxon>
        <taxon>Neoptera</taxon>
        <taxon>Endopterygota</taxon>
        <taxon>Diptera</taxon>
        <taxon>Brachycera</taxon>
        <taxon>Muscomorpha</taxon>
        <taxon>Oestroidea</taxon>
        <taxon>Calliphoridae</taxon>
        <taxon>Luciliinae</taxon>
        <taxon>Lucilia</taxon>
    </lineage>
</organism>
<protein>
    <recommendedName>
        <fullName evidence="4">Kazal-like domain-containing protein</fullName>
    </recommendedName>
</protein>
<dbReference type="Proteomes" id="UP000037069">
    <property type="component" value="Unassembled WGS sequence"/>
</dbReference>
<reference evidence="2 3" key="1">
    <citation type="journal article" date="2015" name="Nat. Commun.">
        <title>Lucilia cuprina genome unlocks parasitic fly biology to underpin future interventions.</title>
        <authorList>
            <person name="Anstead C.A."/>
            <person name="Korhonen P.K."/>
            <person name="Young N.D."/>
            <person name="Hall R.S."/>
            <person name="Jex A.R."/>
            <person name="Murali S.C."/>
            <person name="Hughes D.S."/>
            <person name="Lee S.F."/>
            <person name="Perry T."/>
            <person name="Stroehlein A.J."/>
            <person name="Ansell B.R."/>
            <person name="Breugelmans B."/>
            <person name="Hofmann A."/>
            <person name="Qu J."/>
            <person name="Dugan S."/>
            <person name="Lee S.L."/>
            <person name="Chao H."/>
            <person name="Dinh H."/>
            <person name="Han Y."/>
            <person name="Doddapaneni H.V."/>
            <person name="Worley K.C."/>
            <person name="Muzny D.M."/>
            <person name="Ioannidis P."/>
            <person name="Waterhouse R.M."/>
            <person name="Zdobnov E.M."/>
            <person name="James P.J."/>
            <person name="Bagnall N.H."/>
            <person name="Kotze A.C."/>
            <person name="Gibbs R.A."/>
            <person name="Richards S."/>
            <person name="Batterham P."/>
            <person name="Gasser R.B."/>
        </authorList>
    </citation>
    <scope>NUCLEOTIDE SEQUENCE [LARGE SCALE GENOMIC DNA]</scope>
    <source>
        <strain evidence="2 3">LS</strain>
        <tissue evidence="2">Full body</tissue>
    </source>
</reference>
<dbReference type="EMBL" id="JRES01001246">
    <property type="protein sequence ID" value="KNC24284.1"/>
    <property type="molecule type" value="Genomic_DNA"/>
</dbReference>